<dbReference type="Pfam" id="PF02518">
    <property type="entry name" value="HATPase_c"/>
    <property type="match status" value="1"/>
</dbReference>
<feature type="transmembrane region" description="Helical" evidence="17">
    <location>
        <begin position="66"/>
        <end position="97"/>
    </location>
</feature>
<proteinExistence type="predicted"/>
<dbReference type="InterPro" id="IPR011712">
    <property type="entry name" value="Sig_transdc_His_kin_sub3_dim/P"/>
</dbReference>
<evidence type="ECO:0000256" key="16">
    <source>
        <dbReference type="SAM" id="MobiDB-lite"/>
    </source>
</evidence>
<dbReference type="PROSITE" id="PS50109">
    <property type="entry name" value="HIS_KIN"/>
    <property type="match status" value="1"/>
</dbReference>
<evidence type="ECO:0000313" key="19">
    <source>
        <dbReference type="EMBL" id="GAA2886439.1"/>
    </source>
</evidence>
<comment type="caution">
    <text evidence="19">The sequence shown here is derived from an EMBL/GenBank/DDBJ whole genome shotgun (WGS) entry which is preliminary data.</text>
</comment>
<evidence type="ECO:0000256" key="15">
    <source>
        <dbReference type="ARBA" id="ARBA00030800"/>
    </source>
</evidence>
<feature type="transmembrane region" description="Helical" evidence="17">
    <location>
        <begin position="6"/>
        <end position="27"/>
    </location>
</feature>
<keyword evidence="10 19" id="KW-0418">Kinase</keyword>
<evidence type="ECO:0000259" key="18">
    <source>
        <dbReference type="PROSITE" id="PS50109"/>
    </source>
</evidence>
<keyword evidence="9" id="KW-0479">Metal-binding</keyword>
<dbReference type="SUPFAM" id="SSF55874">
    <property type="entry name" value="ATPase domain of HSP90 chaperone/DNA topoisomerase II/histidine kinase"/>
    <property type="match status" value="1"/>
</dbReference>
<dbReference type="Proteomes" id="UP001500831">
    <property type="component" value="Unassembled WGS sequence"/>
</dbReference>
<keyword evidence="7" id="KW-0963">Cytoplasm</keyword>
<evidence type="ECO:0000256" key="11">
    <source>
        <dbReference type="ARBA" id="ARBA00023004"/>
    </source>
</evidence>
<feature type="transmembrane region" description="Helical" evidence="17">
    <location>
        <begin position="129"/>
        <end position="149"/>
    </location>
</feature>
<evidence type="ECO:0000256" key="6">
    <source>
        <dbReference type="ARBA" id="ARBA00022485"/>
    </source>
</evidence>
<evidence type="ECO:0000313" key="20">
    <source>
        <dbReference type="Proteomes" id="UP001500831"/>
    </source>
</evidence>
<dbReference type="Gene3D" id="1.20.5.1930">
    <property type="match status" value="1"/>
</dbReference>
<feature type="compositionally biased region" description="Gly residues" evidence="16">
    <location>
        <begin position="403"/>
        <end position="434"/>
    </location>
</feature>
<feature type="region of interest" description="Disordered" evidence="16">
    <location>
        <begin position="381"/>
        <end position="434"/>
    </location>
</feature>
<sequence length="434" mass="45711">MRELVWLNRAMHLGFYVLLAASATRLVSRHGMDSRTVAALAVCGLLALVYAAGVVFWDGLGHRRPVWLGCVVAVWLFLVALAPSFSWCAVPLLFLCLRLLPPRGAVVATAALTLVVIAAQLVIAREIDVSLVLAPIGIATMTAVIFWELQRESAARQRLIDDLISTRGTLAEARHRTGVLEERERLAREIHDTLAQGLTSMGILLQAADRMWATDPDRARAHLRRAAEAAAENLEEARRFVRDLRPSGLEGASLPEALARLCGSVDRDTGPRVRFRREGEEYPLAEEVQAVLLRVAQGALANVRDHAGAGRAMVTLSYLDGEVTLDVFDDGVGFAEPTPLPGRGYGLRAMRDRLAEAGGSLVVESTPGEGTAVAAAIPVGPVVGADRPDRPGPPDPVSPAGSAGPGPGRGGPGEPDGPGGPGGPGGPAGGTEGR</sequence>
<keyword evidence="6" id="KW-0004">4Fe-4S</keyword>
<feature type="transmembrane region" description="Helical" evidence="17">
    <location>
        <begin position="39"/>
        <end position="60"/>
    </location>
</feature>
<dbReference type="PANTHER" id="PTHR24421">
    <property type="entry name" value="NITRATE/NITRITE SENSOR PROTEIN NARX-RELATED"/>
    <property type="match status" value="1"/>
</dbReference>
<dbReference type="PIRSF" id="PIRSF037434">
    <property type="entry name" value="STHK_ChrS"/>
    <property type="match status" value="1"/>
</dbReference>
<evidence type="ECO:0000256" key="4">
    <source>
        <dbReference type="ARBA" id="ARBA00012438"/>
    </source>
</evidence>
<dbReference type="RefSeq" id="WP_344976308.1">
    <property type="nucleotide sequence ID" value="NZ_BAAAVI010000039.1"/>
</dbReference>
<dbReference type="PRINTS" id="PR00344">
    <property type="entry name" value="BCTRLSENSOR"/>
</dbReference>
<name>A0ABN3W2Q3_9ACTN</name>
<comment type="subcellular location">
    <subcellularLocation>
        <location evidence="3">Cytoplasm</location>
    </subcellularLocation>
</comment>
<gene>
    <name evidence="19" type="ORF">GCM10010517_50210</name>
</gene>
<evidence type="ECO:0000256" key="3">
    <source>
        <dbReference type="ARBA" id="ARBA00004496"/>
    </source>
</evidence>
<accession>A0ABN3W2Q3</accession>
<evidence type="ECO:0000256" key="8">
    <source>
        <dbReference type="ARBA" id="ARBA00022679"/>
    </source>
</evidence>
<comment type="cofactor">
    <cofactor evidence="2">
        <name>[4Fe-4S] cluster</name>
        <dbReference type="ChEBI" id="CHEBI:49883"/>
    </cofactor>
</comment>
<dbReference type="InterPro" id="IPR004358">
    <property type="entry name" value="Sig_transdc_His_kin-like_C"/>
</dbReference>
<dbReference type="EMBL" id="BAAAVI010000039">
    <property type="protein sequence ID" value="GAA2886439.1"/>
    <property type="molecule type" value="Genomic_DNA"/>
</dbReference>
<dbReference type="InterPro" id="IPR017205">
    <property type="entry name" value="Sig_transdc_His_kinase_ChrS"/>
</dbReference>
<keyword evidence="17" id="KW-1133">Transmembrane helix</keyword>
<evidence type="ECO:0000256" key="9">
    <source>
        <dbReference type="ARBA" id="ARBA00022723"/>
    </source>
</evidence>
<keyword evidence="17" id="KW-0812">Transmembrane</keyword>
<evidence type="ECO:0000256" key="7">
    <source>
        <dbReference type="ARBA" id="ARBA00022490"/>
    </source>
</evidence>
<comment type="catalytic activity">
    <reaction evidence="1">
        <text>ATP + protein L-histidine = ADP + protein N-phospho-L-histidine.</text>
        <dbReference type="EC" id="2.7.13.3"/>
    </reaction>
</comment>
<keyword evidence="8" id="KW-0808">Transferase</keyword>
<evidence type="ECO:0000256" key="17">
    <source>
        <dbReference type="SAM" id="Phobius"/>
    </source>
</evidence>
<dbReference type="Gene3D" id="3.30.565.10">
    <property type="entry name" value="Histidine kinase-like ATPase, C-terminal domain"/>
    <property type="match status" value="1"/>
</dbReference>
<keyword evidence="13" id="KW-0411">Iron-sulfur</keyword>
<feature type="domain" description="Histidine kinase" evidence="18">
    <location>
        <begin position="185"/>
        <end position="381"/>
    </location>
</feature>
<keyword evidence="11" id="KW-0408">Iron</keyword>
<dbReference type="Pfam" id="PF07730">
    <property type="entry name" value="HisKA_3"/>
    <property type="match status" value="1"/>
</dbReference>
<feature type="transmembrane region" description="Helical" evidence="17">
    <location>
        <begin position="104"/>
        <end position="123"/>
    </location>
</feature>
<comment type="function">
    <text evidence="14">Member of the two-component regulatory system NreB/NreC involved in the control of dissimilatory nitrate/nitrite reduction in response to oxygen. NreB functions as a direct oxygen sensor histidine kinase which is autophosphorylated, in the absence of oxygen, probably at the conserved histidine residue, and transfers its phosphate group probably to a conserved aspartate residue of NreC. NreB/NreC activates the expression of the nitrate (narGHJI) and nitrite (nir) reductase operons, as well as the putative nitrate transporter gene narT.</text>
</comment>
<dbReference type="PANTHER" id="PTHR24421:SF62">
    <property type="entry name" value="SENSORY TRANSDUCTION HISTIDINE KINASE"/>
    <property type="match status" value="1"/>
</dbReference>
<dbReference type="InterPro" id="IPR050482">
    <property type="entry name" value="Sensor_HK_TwoCompSys"/>
</dbReference>
<dbReference type="CDD" id="cd16917">
    <property type="entry name" value="HATPase_UhpB-NarQ-NarX-like"/>
    <property type="match status" value="1"/>
</dbReference>
<protein>
    <recommendedName>
        <fullName evidence="5">Oxygen sensor histidine kinase NreB</fullName>
        <ecNumber evidence="4">2.7.13.3</ecNumber>
    </recommendedName>
    <alternativeName>
        <fullName evidence="15">Nitrogen regulation protein B</fullName>
    </alternativeName>
</protein>
<dbReference type="InterPro" id="IPR003594">
    <property type="entry name" value="HATPase_dom"/>
</dbReference>
<dbReference type="InterPro" id="IPR005467">
    <property type="entry name" value="His_kinase_dom"/>
</dbReference>
<organism evidence="19 20">
    <name type="scientific">Streptosporangium fragile</name>
    <dbReference type="NCBI Taxonomy" id="46186"/>
    <lineage>
        <taxon>Bacteria</taxon>
        <taxon>Bacillati</taxon>
        <taxon>Actinomycetota</taxon>
        <taxon>Actinomycetes</taxon>
        <taxon>Streptosporangiales</taxon>
        <taxon>Streptosporangiaceae</taxon>
        <taxon>Streptosporangium</taxon>
    </lineage>
</organism>
<evidence type="ECO:0000256" key="13">
    <source>
        <dbReference type="ARBA" id="ARBA00023014"/>
    </source>
</evidence>
<dbReference type="GO" id="GO:0016301">
    <property type="term" value="F:kinase activity"/>
    <property type="evidence" value="ECO:0007669"/>
    <property type="project" value="UniProtKB-KW"/>
</dbReference>
<keyword evidence="12" id="KW-0902">Two-component regulatory system</keyword>
<evidence type="ECO:0000256" key="5">
    <source>
        <dbReference type="ARBA" id="ARBA00017322"/>
    </source>
</evidence>
<keyword evidence="17" id="KW-0472">Membrane</keyword>
<dbReference type="EC" id="2.7.13.3" evidence="4"/>
<evidence type="ECO:0000256" key="14">
    <source>
        <dbReference type="ARBA" id="ARBA00024827"/>
    </source>
</evidence>
<evidence type="ECO:0000256" key="10">
    <source>
        <dbReference type="ARBA" id="ARBA00022777"/>
    </source>
</evidence>
<dbReference type="InterPro" id="IPR036890">
    <property type="entry name" value="HATPase_C_sf"/>
</dbReference>
<evidence type="ECO:0000256" key="12">
    <source>
        <dbReference type="ARBA" id="ARBA00023012"/>
    </source>
</evidence>
<reference evidence="19 20" key="1">
    <citation type="journal article" date="2019" name="Int. J. Syst. Evol. Microbiol.">
        <title>The Global Catalogue of Microorganisms (GCM) 10K type strain sequencing project: providing services to taxonomists for standard genome sequencing and annotation.</title>
        <authorList>
            <consortium name="The Broad Institute Genomics Platform"/>
            <consortium name="The Broad Institute Genome Sequencing Center for Infectious Disease"/>
            <person name="Wu L."/>
            <person name="Ma J."/>
        </authorList>
    </citation>
    <scope>NUCLEOTIDE SEQUENCE [LARGE SCALE GENOMIC DNA]</scope>
    <source>
        <strain evidence="19 20">JCM 6242</strain>
    </source>
</reference>
<evidence type="ECO:0000256" key="1">
    <source>
        <dbReference type="ARBA" id="ARBA00000085"/>
    </source>
</evidence>
<evidence type="ECO:0000256" key="2">
    <source>
        <dbReference type="ARBA" id="ARBA00001966"/>
    </source>
</evidence>
<keyword evidence="20" id="KW-1185">Reference proteome</keyword>